<keyword evidence="2" id="KW-1185">Reference proteome</keyword>
<protein>
    <submittedName>
        <fullName evidence="1">Uncharacterized protein</fullName>
    </submittedName>
</protein>
<evidence type="ECO:0000313" key="1">
    <source>
        <dbReference type="EMBL" id="AFM05319.1"/>
    </source>
</evidence>
<dbReference type="KEGG" id="fli:Fleli_2975"/>
<dbReference type="EMBL" id="CP003345">
    <property type="protein sequence ID" value="AFM05319.1"/>
    <property type="molecule type" value="Genomic_DNA"/>
</dbReference>
<dbReference type="STRING" id="880071.Fleli_2975"/>
<dbReference type="Proteomes" id="UP000006054">
    <property type="component" value="Chromosome"/>
</dbReference>
<dbReference type="AlphaFoldDB" id="I4AMY4"/>
<dbReference type="HOGENOM" id="CLU_3396637_0_0_10"/>
<evidence type="ECO:0000313" key="2">
    <source>
        <dbReference type="Proteomes" id="UP000006054"/>
    </source>
</evidence>
<organism evidence="1 2">
    <name type="scientific">Bernardetia litoralis (strain ATCC 23117 / DSM 6794 / NBRC 15988 / NCIMB 1366 / Fx l1 / Sio-4)</name>
    <name type="common">Flexibacter litoralis</name>
    <dbReference type="NCBI Taxonomy" id="880071"/>
    <lineage>
        <taxon>Bacteria</taxon>
        <taxon>Pseudomonadati</taxon>
        <taxon>Bacteroidota</taxon>
        <taxon>Cytophagia</taxon>
        <taxon>Cytophagales</taxon>
        <taxon>Bernardetiaceae</taxon>
        <taxon>Bernardetia</taxon>
    </lineage>
</organism>
<name>I4AMY4_BERLS</name>
<proteinExistence type="predicted"/>
<sequence length="31" mass="3541" precursor="true">MKSNSKFLLFLLFLMSTNIAFAQVDSVYVVN</sequence>
<gene>
    <name evidence="1" type="ordered locus">Fleli_2975</name>
</gene>
<reference evidence="2" key="1">
    <citation type="submission" date="2012-06" db="EMBL/GenBank/DDBJ databases">
        <title>The complete genome of Flexibacter litoralis DSM 6794.</title>
        <authorList>
            <person name="Lucas S."/>
            <person name="Copeland A."/>
            <person name="Lapidus A."/>
            <person name="Glavina del Rio T."/>
            <person name="Dalin E."/>
            <person name="Tice H."/>
            <person name="Bruce D."/>
            <person name="Goodwin L."/>
            <person name="Pitluck S."/>
            <person name="Peters L."/>
            <person name="Ovchinnikova G."/>
            <person name="Lu M."/>
            <person name="Kyrpides N."/>
            <person name="Mavromatis K."/>
            <person name="Ivanova N."/>
            <person name="Brettin T."/>
            <person name="Detter J.C."/>
            <person name="Han C."/>
            <person name="Larimer F."/>
            <person name="Land M."/>
            <person name="Hauser L."/>
            <person name="Markowitz V."/>
            <person name="Cheng J.-F."/>
            <person name="Hugenholtz P."/>
            <person name="Woyke T."/>
            <person name="Wu D."/>
            <person name="Spring S."/>
            <person name="Lang E."/>
            <person name="Kopitz M."/>
            <person name="Brambilla E."/>
            <person name="Klenk H.-P."/>
            <person name="Eisen J.A."/>
        </authorList>
    </citation>
    <scope>NUCLEOTIDE SEQUENCE [LARGE SCALE GENOMIC DNA]</scope>
    <source>
        <strain evidence="2">ATCC 23117 / DSM 6794 / NBRC 15988 / NCIMB 1366 / Sio-4</strain>
    </source>
</reference>
<accession>I4AMY4</accession>